<protein>
    <recommendedName>
        <fullName evidence="2">WW domain-containing protein</fullName>
    </recommendedName>
</protein>
<feature type="compositionally biased region" description="Polar residues" evidence="1">
    <location>
        <begin position="64"/>
        <end position="74"/>
    </location>
</feature>
<dbReference type="SMART" id="SM00456">
    <property type="entry name" value="WW"/>
    <property type="match status" value="1"/>
</dbReference>
<proteinExistence type="predicted"/>
<feature type="region of interest" description="Disordered" evidence="1">
    <location>
        <begin position="64"/>
        <end position="118"/>
    </location>
</feature>
<feature type="compositionally biased region" description="Gly residues" evidence="1">
    <location>
        <begin position="76"/>
        <end position="96"/>
    </location>
</feature>
<dbReference type="SUPFAM" id="SSF51045">
    <property type="entry name" value="WW domain"/>
    <property type="match status" value="1"/>
</dbReference>
<evidence type="ECO:0000259" key="2">
    <source>
        <dbReference type="PROSITE" id="PS50020"/>
    </source>
</evidence>
<feature type="domain" description="WW" evidence="2">
    <location>
        <begin position="41"/>
        <end position="75"/>
    </location>
</feature>
<accession>A0ABR3WX11</accession>
<feature type="region of interest" description="Disordered" evidence="1">
    <location>
        <begin position="229"/>
        <end position="250"/>
    </location>
</feature>
<dbReference type="InterPro" id="IPR036020">
    <property type="entry name" value="WW_dom_sf"/>
</dbReference>
<dbReference type="EMBL" id="JAVDPF010000041">
    <property type="protein sequence ID" value="KAL1867957.1"/>
    <property type="molecule type" value="Genomic_DNA"/>
</dbReference>
<sequence>MGFLGELIEGAIESKFGGGHSSSGGQASYGGEGSYGPPPPPQVYPPWVARWDERESRYFFVNEQTGERTWQQPAQGGYGGGGYSGGYGGQSYGGGEYRQQSYGGEYRGESYQEERPKKDHSMAYGAAGLAAGAVGGALLMHEGEKIHDDWDEDKDRIENNVADFPEDAARWTGEKVGEVEQVPDDIEDGYDRAKYRVEDGFDNAVDDVEDAPEEAAGWVGEKVGDVERFGDNMDNAYDQGEQEGRYEDSW</sequence>
<feature type="compositionally biased region" description="Gly residues" evidence="1">
    <location>
        <begin position="16"/>
        <end position="34"/>
    </location>
</feature>
<evidence type="ECO:0000313" key="3">
    <source>
        <dbReference type="EMBL" id="KAL1867957.1"/>
    </source>
</evidence>
<dbReference type="Pfam" id="PF00397">
    <property type="entry name" value="WW"/>
    <property type="match status" value="1"/>
</dbReference>
<evidence type="ECO:0000313" key="4">
    <source>
        <dbReference type="Proteomes" id="UP001583193"/>
    </source>
</evidence>
<reference evidence="3 4" key="1">
    <citation type="journal article" date="2024" name="IMA Fungus">
        <title>IMA Genome - F19 : A genome assembly and annotation guide to empower mycologists, including annotated draft genome sequences of Ceratocystis pirilliformis, Diaporthe australafricana, Fusarium ophioides, Paecilomyces lecythidis, and Sporothrix stenoceras.</title>
        <authorList>
            <person name="Aylward J."/>
            <person name="Wilson A.M."/>
            <person name="Visagie C.M."/>
            <person name="Spraker J."/>
            <person name="Barnes I."/>
            <person name="Buitendag C."/>
            <person name="Ceriani C."/>
            <person name="Del Mar Angel L."/>
            <person name="du Plessis D."/>
            <person name="Fuchs T."/>
            <person name="Gasser K."/>
            <person name="Kramer D."/>
            <person name="Li W."/>
            <person name="Munsamy K."/>
            <person name="Piso A."/>
            <person name="Price J.L."/>
            <person name="Sonnekus B."/>
            <person name="Thomas C."/>
            <person name="van der Nest A."/>
            <person name="van Dijk A."/>
            <person name="van Heerden A."/>
            <person name="van Vuuren N."/>
            <person name="Yilmaz N."/>
            <person name="Duong T.A."/>
            <person name="van der Merwe N.A."/>
            <person name="Wingfield M.J."/>
            <person name="Wingfield B.D."/>
        </authorList>
    </citation>
    <scope>NUCLEOTIDE SEQUENCE [LARGE SCALE GENOMIC DNA]</scope>
    <source>
        <strain evidence="3 4">CMW 18167</strain>
    </source>
</reference>
<gene>
    <name evidence="3" type="ORF">Plec18167_008423</name>
</gene>
<keyword evidence="4" id="KW-1185">Reference proteome</keyword>
<evidence type="ECO:0000256" key="1">
    <source>
        <dbReference type="SAM" id="MobiDB-lite"/>
    </source>
</evidence>
<dbReference type="PROSITE" id="PS50020">
    <property type="entry name" value="WW_DOMAIN_2"/>
    <property type="match status" value="1"/>
</dbReference>
<organism evidence="3 4">
    <name type="scientific">Paecilomyces lecythidis</name>
    <dbReference type="NCBI Taxonomy" id="3004212"/>
    <lineage>
        <taxon>Eukaryota</taxon>
        <taxon>Fungi</taxon>
        <taxon>Dikarya</taxon>
        <taxon>Ascomycota</taxon>
        <taxon>Pezizomycotina</taxon>
        <taxon>Eurotiomycetes</taxon>
        <taxon>Eurotiomycetidae</taxon>
        <taxon>Eurotiales</taxon>
        <taxon>Thermoascaceae</taxon>
        <taxon>Paecilomyces</taxon>
    </lineage>
</organism>
<comment type="caution">
    <text evidence="3">The sequence shown here is derived from an EMBL/GenBank/DDBJ whole genome shotgun (WGS) entry which is preliminary data.</text>
</comment>
<dbReference type="InterPro" id="IPR001202">
    <property type="entry name" value="WW_dom"/>
</dbReference>
<feature type="compositionally biased region" description="Basic and acidic residues" evidence="1">
    <location>
        <begin position="106"/>
        <end position="118"/>
    </location>
</feature>
<dbReference type="Proteomes" id="UP001583193">
    <property type="component" value="Unassembled WGS sequence"/>
</dbReference>
<feature type="region of interest" description="Disordered" evidence="1">
    <location>
        <begin position="14"/>
        <end position="46"/>
    </location>
</feature>
<name>A0ABR3WX11_9EURO</name>
<dbReference type="Gene3D" id="2.20.70.10">
    <property type="match status" value="1"/>
</dbReference>